<dbReference type="Pfam" id="PF13185">
    <property type="entry name" value="GAF_2"/>
    <property type="match status" value="1"/>
</dbReference>
<feature type="modified residue" description="4-aspartylphosphate" evidence="8">
    <location>
        <position position="1303"/>
    </location>
</feature>
<dbReference type="InterPro" id="IPR003661">
    <property type="entry name" value="HisK_dim/P_dom"/>
</dbReference>
<dbReference type="FunFam" id="3.30.565.10:FF:000010">
    <property type="entry name" value="Sensor histidine kinase RcsC"/>
    <property type="match status" value="1"/>
</dbReference>
<feature type="transmembrane region" description="Helical" evidence="11">
    <location>
        <begin position="12"/>
        <end position="36"/>
    </location>
</feature>
<dbReference type="Gene3D" id="3.30.450.40">
    <property type="match status" value="1"/>
</dbReference>
<dbReference type="PANTHER" id="PTHR45339">
    <property type="entry name" value="HYBRID SIGNAL TRANSDUCTION HISTIDINE KINASE J"/>
    <property type="match status" value="1"/>
</dbReference>
<keyword evidence="11" id="KW-0812">Transmembrane</keyword>
<dbReference type="PANTHER" id="PTHR45339:SF1">
    <property type="entry name" value="HYBRID SIGNAL TRANSDUCTION HISTIDINE KINASE J"/>
    <property type="match status" value="1"/>
</dbReference>
<dbReference type="Gene3D" id="6.10.340.10">
    <property type="match status" value="1"/>
</dbReference>
<dbReference type="Gene3D" id="3.30.565.10">
    <property type="entry name" value="Histidine kinase-like ATPase, C-terminal domain"/>
    <property type="match status" value="1"/>
</dbReference>
<reference evidence="15 16" key="1">
    <citation type="submission" date="2020-08" db="EMBL/GenBank/DDBJ databases">
        <title>Bridging the membrane lipid divide: bacteria of the FCB group superphylum have the potential to synthesize archaeal ether lipids.</title>
        <authorList>
            <person name="Villanueva L."/>
            <person name="Von Meijenfeldt F.A.B."/>
            <person name="Westbye A.B."/>
            <person name="Yadav S."/>
            <person name="Hopmans E.C."/>
            <person name="Dutilh B.E."/>
            <person name="Sinninghe Damste J.S."/>
        </authorList>
    </citation>
    <scope>NUCLEOTIDE SEQUENCE [LARGE SCALE GENOMIC DNA]</scope>
    <source>
        <strain evidence="15">NIOZ-UU30</strain>
    </source>
</reference>
<evidence type="ECO:0000256" key="5">
    <source>
        <dbReference type="ARBA" id="ARBA00022679"/>
    </source>
</evidence>
<dbReference type="CDD" id="cd06225">
    <property type="entry name" value="HAMP"/>
    <property type="match status" value="1"/>
</dbReference>
<evidence type="ECO:0000256" key="8">
    <source>
        <dbReference type="PROSITE-ProRule" id="PRU00169"/>
    </source>
</evidence>
<evidence type="ECO:0000256" key="6">
    <source>
        <dbReference type="ARBA" id="ARBA00022777"/>
    </source>
</evidence>
<evidence type="ECO:0000256" key="1">
    <source>
        <dbReference type="ARBA" id="ARBA00000085"/>
    </source>
</evidence>
<dbReference type="Gene3D" id="3.40.50.2300">
    <property type="match status" value="3"/>
</dbReference>
<dbReference type="InterPro" id="IPR036097">
    <property type="entry name" value="HisK_dim/P_sf"/>
</dbReference>
<evidence type="ECO:0000256" key="3">
    <source>
        <dbReference type="ARBA" id="ARBA00012438"/>
    </source>
</evidence>
<evidence type="ECO:0000313" key="15">
    <source>
        <dbReference type="EMBL" id="MBC8362106.1"/>
    </source>
</evidence>
<keyword evidence="4 8" id="KW-0597">Phosphoprotein</keyword>
<feature type="domain" description="Response regulatory" evidence="13">
    <location>
        <begin position="984"/>
        <end position="1097"/>
    </location>
</feature>
<name>A0A8J6TN52_9BACT</name>
<keyword evidence="7" id="KW-0902">Two-component regulatory system</keyword>
<evidence type="ECO:0000256" key="11">
    <source>
        <dbReference type="SAM" id="Phobius"/>
    </source>
</evidence>
<comment type="subcellular location">
    <subcellularLocation>
        <location evidence="2">Membrane</location>
    </subcellularLocation>
</comment>
<evidence type="ECO:0000256" key="9">
    <source>
        <dbReference type="SAM" id="Coils"/>
    </source>
</evidence>
<dbReference type="CDD" id="cd00156">
    <property type="entry name" value="REC"/>
    <property type="match status" value="1"/>
</dbReference>
<feature type="modified residue" description="4-aspartylphosphate" evidence="8">
    <location>
        <position position="1155"/>
    </location>
</feature>
<gene>
    <name evidence="15" type="ORF">H8E23_11985</name>
</gene>
<dbReference type="SMART" id="SM00387">
    <property type="entry name" value="HATPase_c"/>
    <property type="match status" value="1"/>
</dbReference>
<dbReference type="InterPro" id="IPR005467">
    <property type="entry name" value="His_kinase_dom"/>
</dbReference>
<evidence type="ECO:0000256" key="2">
    <source>
        <dbReference type="ARBA" id="ARBA00004370"/>
    </source>
</evidence>
<feature type="domain" description="HAMP" evidence="14">
    <location>
        <begin position="340"/>
        <end position="392"/>
    </location>
</feature>
<dbReference type="CDD" id="cd16922">
    <property type="entry name" value="HATPase_EvgS-ArcB-TorS-like"/>
    <property type="match status" value="1"/>
</dbReference>
<evidence type="ECO:0000313" key="16">
    <source>
        <dbReference type="Proteomes" id="UP000603434"/>
    </source>
</evidence>
<dbReference type="InterPro" id="IPR001789">
    <property type="entry name" value="Sig_transdc_resp-reg_receiver"/>
</dbReference>
<dbReference type="PROSITE" id="PS50885">
    <property type="entry name" value="HAMP"/>
    <property type="match status" value="1"/>
</dbReference>
<dbReference type="CDD" id="cd00082">
    <property type="entry name" value="HisKA"/>
    <property type="match status" value="1"/>
</dbReference>
<keyword evidence="11" id="KW-1133">Transmembrane helix</keyword>
<feature type="modified residue" description="4-aspartylphosphate" evidence="8">
    <location>
        <position position="1033"/>
    </location>
</feature>
<feature type="domain" description="Histidine kinase" evidence="12">
    <location>
        <begin position="701"/>
        <end position="933"/>
    </location>
</feature>
<dbReference type="InterPro" id="IPR003594">
    <property type="entry name" value="HATPase_dom"/>
</dbReference>
<dbReference type="CDD" id="cd17546">
    <property type="entry name" value="REC_hyHK_CKI1_RcsC-like"/>
    <property type="match status" value="1"/>
</dbReference>
<dbReference type="GO" id="GO:0016020">
    <property type="term" value="C:membrane"/>
    <property type="evidence" value="ECO:0007669"/>
    <property type="project" value="UniProtKB-SubCell"/>
</dbReference>
<dbReference type="PROSITE" id="PS50109">
    <property type="entry name" value="HIS_KIN"/>
    <property type="match status" value="1"/>
</dbReference>
<dbReference type="Pfam" id="PF00072">
    <property type="entry name" value="Response_reg"/>
    <property type="match status" value="3"/>
</dbReference>
<dbReference type="Pfam" id="PF00512">
    <property type="entry name" value="HisKA"/>
    <property type="match status" value="1"/>
</dbReference>
<dbReference type="PROSITE" id="PS50110">
    <property type="entry name" value="RESPONSE_REGULATORY"/>
    <property type="match status" value="3"/>
</dbReference>
<dbReference type="InterPro" id="IPR003018">
    <property type="entry name" value="GAF"/>
</dbReference>
<feature type="coiled-coil region" evidence="9">
    <location>
        <begin position="594"/>
        <end position="691"/>
    </location>
</feature>
<sequence length="1383" mass="155069">MNFFRKFTSSSLRFKILFGMLLSLVPMLAISAITYYSARNETLEHSERLMDFINQQGAKAINGFIKVQEDVFLNWTQDDIFGMAIEFQTIQELQSEFISMLKNQRGFCLLMLTDNAGKVVTAVARERFEGKNADALVSRFIKEAPVLMQAASHFAFFAKSDFMKHIGQNSEYTYAFSFKTKDSLGRPNGLFLAYLDWSKLQDMVINLLSDNMTNGFEGAQVAILDPANTIAFSHSNTDLIDQPMKISNELKSWLKESVGGEVRKFGRKNKFEFVTFSLIQGPDRIPGAHAKELNASKLCLTTFVPENDIMSAVQRILHTSIGIGGVGGILIILIAGFFLSDIRRKFNQFLKVFEDMSQGDITNQLEIEGDDEFAEAAISFNRLVGYLQEVVSVCEGVAVGDYNRIINEKGNNDLLGNAIVRMTTTLREVTQQQELQNWLKSGQAELNDNMRGEHDVTSLAQIIITFLANYLDAKVGAIYLADEENRLKLAGTYAYTKRKQLSNVYELGEGLVGQAALEKKEILLTNVPEDYIAINSGIGGSAPTSILVMPFIYEEKPKGVIELGSLKEFTDKHISFLKTITGNIAVAINSTQSRSQMAELLQKTQIQAEELQQQQDKLKASNEELEEQTTLLKESEARLQRQQEELQQINEELQEKSQALEREKENVEKRNAELKKAQKIIEEKARDLELTSKYKSEFLANMSHELRTPLNSLLILSKLLTQNKGGNLSEKEVEYASNIHSAGSDLLNLINEVLDLSRVEAGKLELNIEKISLTDLAGNIERSFRHIADEKGLSLDIDIAPGLPASIRSDRQRLEQILRNLLSNALKFTDKGGVHFTMCRPRPDTEFSASELVPAKTIALAVSDTGKGVAAGKQKLIFEAFQQEDGTTSRKYGGTGLGLSISREIAKLLGGEIHLQSQEGKGSTFTLFLPETVETATSAEKTDQVPAGAANRTKTNPAKVSEYKPSGLEVIRDDRRNITPDDRSILVIEDDPNFAKILFDLVHQNGFKCLVAEDGETGLHFADHHRPSAIILDIGLPGIDGWNVMERLKNNLNTRHIPVHFISASDEASRAMKMGAIGYLVKPVNIEMIDKTLNDIENMILKQVKRLLIVEDDEHQRKAIIELVKGKDVEISEAGSGQEAYELLKSKPSDCVILDLGLPDTTGFEFLEKIKKDKTLGYIPIIIYTSRDLSKEEEAKLKHYAQSIIVKGVKKSNERLLDETSLFLHSLEANMPEDKRKIIRMIHDKNSLFENKKILLVDDDMRNLFALTNVLEEKGVRVFVGKNGKEGLERLNDHPDIDLVLMDIMMPEMDGYEALRKIRQKQQFADLPIIALTAKAMKGDRHKCIQAGANDYLSKPIDPDKLLSLLRVWLYEKNMTQPPERLN</sequence>
<evidence type="ECO:0000256" key="4">
    <source>
        <dbReference type="ARBA" id="ARBA00022553"/>
    </source>
</evidence>
<keyword evidence="11" id="KW-0472">Membrane</keyword>
<keyword evidence="9" id="KW-0175">Coiled coil</keyword>
<evidence type="ECO:0000259" key="12">
    <source>
        <dbReference type="PROSITE" id="PS50109"/>
    </source>
</evidence>
<proteinExistence type="predicted"/>
<dbReference type="SUPFAM" id="SSF55874">
    <property type="entry name" value="ATPase domain of HSP90 chaperone/DNA topoisomerase II/histidine kinase"/>
    <property type="match status" value="1"/>
</dbReference>
<dbReference type="SMART" id="SM00388">
    <property type="entry name" value="HisKA"/>
    <property type="match status" value="1"/>
</dbReference>
<feature type="transmembrane region" description="Helical" evidence="11">
    <location>
        <begin position="316"/>
        <end position="339"/>
    </location>
</feature>
<dbReference type="SUPFAM" id="SSF55781">
    <property type="entry name" value="GAF domain-like"/>
    <property type="match status" value="1"/>
</dbReference>
<feature type="region of interest" description="Disordered" evidence="10">
    <location>
        <begin position="937"/>
        <end position="960"/>
    </location>
</feature>
<dbReference type="PRINTS" id="PR00344">
    <property type="entry name" value="BCTRLSENSOR"/>
</dbReference>
<feature type="domain" description="Response regulatory" evidence="13">
    <location>
        <begin position="1106"/>
        <end position="1222"/>
    </location>
</feature>
<feature type="domain" description="Response regulatory" evidence="13">
    <location>
        <begin position="1253"/>
        <end position="1370"/>
    </location>
</feature>
<evidence type="ECO:0000259" key="14">
    <source>
        <dbReference type="PROSITE" id="PS50885"/>
    </source>
</evidence>
<dbReference type="SMART" id="SM00304">
    <property type="entry name" value="HAMP"/>
    <property type="match status" value="1"/>
</dbReference>
<keyword evidence="5" id="KW-0808">Transferase</keyword>
<dbReference type="EMBL" id="JACNJH010000170">
    <property type="protein sequence ID" value="MBC8362106.1"/>
    <property type="molecule type" value="Genomic_DNA"/>
</dbReference>
<dbReference type="SUPFAM" id="SSF47384">
    <property type="entry name" value="Homodimeric domain of signal transducing histidine kinase"/>
    <property type="match status" value="1"/>
</dbReference>
<keyword evidence="6" id="KW-0418">Kinase</keyword>
<accession>A0A8J6TN52</accession>
<dbReference type="Pfam" id="PF02518">
    <property type="entry name" value="HATPase_c"/>
    <property type="match status" value="1"/>
</dbReference>
<protein>
    <recommendedName>
        <fullName evidence="3">histidine kinase</fullName>
        <ecNumber evidence="3">2.7.13.3</ecNumber>
    </recommendedName>
</protein>
<dbReference type="SMART" id="SM00448">
    <property type="entry name" value="REC"/>
    <property type="match status" value="3"/>
</dbReference>
<dbReference type="Proteomes" id="UP000603434">
    <property type="component" value="Unassembled WGS sequence"/>
</dbReference>
<comment type="catalytic activity">
    <reaction evidence="1">
        <text>ATP + protein L-histidine = ADP + protein N-phospho-L-histidine.</text>
        <dbReference type="EC" id="2.7.13.3"/>
    </reaction>
</comment>
<organism evidence="15 16">
    <name type="scientific">Candidatus Desulfatibia profunda</name>
    <dbReference type="NCBI Taxonomy" id="2841695"/>
    <lineage>
        <taxon>Bacteria</taxon>
        <taxon>Pseudomonadati</taxon>
        <taxon>Thermodesulfobacteriota</taxon>
        <taxon>Desulfobacteria</taxon>
        <taxon>Desulfobacterales</taxon>
        <taxon>Desulfobacterales incertae sedis</taxon>
        <taxon>Candidatus Desulfatibia</taxon>
    </lineage>
</organism>
<evidence type="ECO:0000256" key="7">
    <source>
        <dbReference type="ARBA" id="ARBA00023012"/>
    </source>
</evidence>
<dbReference type="SUPFAM" id="SSF52172">
    <property type="entry name" value="CheY-like"/>
    <property type="match status" value="3"/>
</dbReference>
<dbReference type="InterPro" id="IPR036890">
    <property type="entry name" value="HATPase_C_sf"/>
</dbReference>
<dbReference type="InterPro" id="IPR011006">
    <property type="entry name" value="CheY-like_superfamily"/>
</dbReference>
<dbReference type="SMART" id="SM00065">
    <property type="entry name" value="GAF"/>
    <property type="match status" value="1"/>
</dbReference>
<dbReference type="Gene3D" id="1.10.287.130">
    <property type="match status" value="1"/>
</dbReference>
<dbReference type="EC" id="2.7.13.3" evidence="3"/>
<dbReference type="GO" id="GO:0000155">
    <property type="term" value="F:phosphorelay sensor kinase activity"/>
    <property type="evidence" value="ECO:0007669"/>
    <property type="project" value="InterPro"/>
</dbReference>
<dbReference type="InterPro" id="IPR029016">
    <property type="entry name" value="GAF-like_dom_sf"/>
</dbReference>
<comment type="caution">
    <text evidence="15">The sequence shown here is derived from an EMBL/GenBank/DDBJ whole genome shotgun (WGS) entry which is preliminary data.</text>
</comment>
<evidence type="ECO:0000256" key="10">
    <source>
        <dbReference type="SAM" id="MobiDB-lite"/>
    </source>
</evidence>
<dbReference type="InterPro" id="IPR003660">
    <property type="entry name" value="HAMP_dom"/>
</dbReference>
<dbReference type="InterPro" id="IPR004358">
    <property type="entry name" value="Sig_transdc_His_kin-like_C"/>
</dbReference>
<evidence type="ECO:0000259" key="13">
    <source>
        <dbReference type="PROSITE" id="PS50110"/>
    </source>
</evidence>